<protein>
    <recommendedName>
        <fullName evidence="3">DUF1963 domain-containing protein</fullName>
    </recommendedName>
</protein>
<evidence type="ECO:0008006" key="3">
    <source>
        <dbReference type="Google" id="ProtNLM"/>
    </source>
</evidence>
<sequence>MAVQRIRLGLSEPNEAEVKCHIAASHYLALSSVVGPYDFLMLSEVRRRLPRVLLQAPTTPLAIFPLAFEPSDKNACVTYIGGGEVHQGISPWPKASDGELMPFVAQIDLRDAYGYRGCHVAIQVFGNRQCEFAYRWVNQLQVWETGPELNEARLFGDQPIEISTYPSGYGYFELDEDTQLECEENFPDRQLLNLPMYLTPLGLSIGPTPFLPAHSVCDGDWDGLTVLATIPTIYPQAARPCELFGRAEPLTDDEAQSLQMVIGPKQDDDSFGVLYVCRAETDEEIHLRYASL</sequence>
<reference evidence="1 2" key="1">
    <citation type="submission" date="2018-02" db="EMBL/GenBank/DDBJ databases">
        <title>Comparative genomes isolates from brazilian mangrove.</title>
        <authorList>
            <person name="Araujo J.E."/>
            <person name="Taketani R.G."/>
            <person name="Silva M.C.P."/>
            <person name="Loureco M.V."/>
            <person name="Andreote F.D."/>
        </authorList>
    </citation>
    <scope>NUCLEOTIDE SEQUENCE [LARGE SCALE GENOMIC DNA]</scope>
    <source>
        <strain evidence="1 2">Hex-1 MGV</strain>
    </source>
</reference>
<comment type="caution">
    <text evidence="1">The sequence shown here is derived from an EMBL/GenBank/DDBJ whole genome shotgun (WGS) entry which is preliminary data.</text>
</comment>
<organism evidence="1 2">
    <name type="scientific">Blastopirellula marina</name>
    <dbReference type="NCBI Taxonomy" id="124"/>
    <lineage>
        <taxon>Bacteria</taxon>
        <taxon>Pseudomonadati</taxon>
        <taxon>Planctomycetota</taxon>
        <taxon>Planctomycetia</taxon>
        <taxon>Pirellulales</taxon>
        <taxon>Pirellulaceae</taxon>
        <taxon>Blastopirellula</taxon>
    </lineage>
</organism>
<name>A0A2S8FYV0_9BACT</name>
<accession>A0A2S8FYV0</accession>
<dbReference type="AlphaFoldDB" id="A0A2S8FYV0"/>
<gene>
    <name evidence="1" type="ORF">C5Y83_04750</name>
</gene>
<dbReference type="EMBL" id="PUHY01000005">
    <property type="protein sequence ID" value="PQO37260.1"/>
    <property type="molecule type" value="Genomic_DNA"/>
</dbReference>
<evidence type="ECO:0000313" key="2">
    <source>
        <dbReference type="Proteomes" id="UP000238322"/>
    </source>
</evidence>
<dbReference type="Proteomes" id="UP000238322">
    <property type="component" value="Unassembled WGS sequence"/>
</dbReference>
<evidence type="ECO:0000313" key="1">
    <source>
        <dbReference type="EMBL" id="PQO37260.1"/>
    </source>
</evidence>
<proteinExistence type="predicted"/>